<evidence type="ECO:0000313" key="2">
    <source>
        <dbReference type="EMBL" id="MCG4618203.1"/>
    </source>
</evidence>
<proteinExistence type="predicted"/>
<feature type="transmembrane region" description="Helical" evidence="1">
    <location>
        <begin position="33"/>
        <end position="51"/>
    </location>
</feature>
<keyword evidence="1" id="KW-0472">Membrane</keyword>
<evidence type="ECO:0000313" key="3">
    <source>
        <dbReference type="Proteomes" id="UP001200537"/>
    </source>
</evidence>
<dbReference type="AlphaFoldDB" id="A0AAJ1F8D4"/>
<dbReference type="InterPro" id="IPR025338">
    <property type="entry name" value="DUF4244"/>
</dbReference>
<keyword evidence="1" id="KW-0812">Transmembrane</keyword>
<comment type="caution">
    <text evidence="2">The sequence shown here is derived from an EMBL/GenBank/DDBJ whole genome shotgun (WGS) entry which is preliminary data.</text>
</comment>
<organism evidence="2 3">
    <name type="scientific">Varibaculum cambriense</name>
    <dbReference type="NCBI Taxonomy" id="184870"/>
    <lineage>
        <taxon>Bacteria</taxon>
        <taxon>Bacillati</taxon>
        <taxon>Actinomycetota</taxon>
        <taxon>Actinomycetes</taxon>
        <taxon>Actinomycetales</taxon>
        <taxon>Actinomycetaceae</taxon>
        <taxon>Varibaculum</taxon>
    </lineage>
</organism>
<sequence>MKDFALRALVWAQTRQAIARLRTEEDGMTTAEYAIGTLAAAAFAGLLMAVIKGGGIKSALTAIIKQALSI</sequence>
<gene>
    <name evidence="2" type="ORF">L0M99_06815</name>
</gene>
<dbReference type="Proteomes" id="UP001200537">
    <property type="component" value="Unassembled WGS sequence"/>
</dbReference>
<dbReference type="EMBL" id="JAKNHJ010000012">
    <property type="protein sequence ID" value="MCG4618203.1"/>
    <property type="molecule type" value="Genomic_DNA"/>
</dbReference>
<evidence type="ECO:0000256" key="1">
    <source>
        <dbReference type="SAM" id="Phobius"/>
    </source>
</evidence>
<name>A0AAJ1F8D4_9ACTO</name>
<accession>A0AAJ1F8D4</accession>
<reference evidence="2" key="1">
    <citation type="submission" date="2022-01" db="EMBL/GenBank/DDBJ databases">
        <title>Collection of gut derived symbiotic bacterial strains cultured from healthy donors.</title>
        <authorList>
            <person name="Lin H."/>
            <person name="Kohout C."/>
            <person name="Waligurski E."/>
            <person name="Pamer E.G."/>
        </authorList>
    </citation>
    <scope>NUCLEOTIDE SEQUENCE</scope>
    <source>
        <strain evidence="2">DFI.7.46</strain>
    </source>
</reference>
<keyword evidence="1" id="KW-1133">Transmembrane helix</keyword>
<protein>
    <submittedName>
        <fullName evidence="2">DUF4244 domain-containing protein</fullName>
    </submittedName>
</protein>
<dbReference type="RefSeq" id="WP_024059604.1">
    <property type="nucleotide sequence ID" value="NZ_CBCTPO010000007.1"/>
</dbReference>
<dbReference type="Pfam" id="PF14029">
    <property type="entry name" value="DUF4244"/>
    <property type="match status" value="1"/>
</dbReference>